<protein>
    <submittedName>
        <fullName evidence="4">AMP-binding protein</fullName>
    </submittedName>
</protein>
<evidence type="ECO:0000259" key="2">
    <source>
        <dbReference type="Pfam" id="PF00501"/>
    </source>
</evidence>
<proteinExistence type="inferred from homology"/>
<sequence>MSFLELRERPWRQRATTDTVAWYPATPTRPQGWLSIAEWHLRIGAWQRLLDTFESTGQRTWLLFEPDPVEFSAALIAIWERGDEVLLPADNQPETVASLAHAGVALGAIAGAGSAGEDQPPIWGDEPLPENALSLYTSGSTGEPQRLTKRFAQLDAEMATHATLWPLAQRVVISQVSHQHIYGLFFSLLRPICEGAPFAARLCPYPETLHAWLGELQADRGVLISAPPALSRLAPAMDWSPVTTSLARIHSSGAPLPKAASDDVRQQLGTPVFEVYGSSETGGIGWRDQQHGDEWTPLPGVEVRTDDDHRLWLRSPHLDAPNAWQRQADCIALTSTGFVLEGRADRIVKIGGKRVSLTAVDRALESQPEVVRAQTLPLQRRDLRLAAIVQLSAETLPHDHATHRATVQRLRRALAARFEAQSLPRYWRFVTDWPSNAQGKLSAEIRRRLFLDLDDRRAPRWLGEHIEDGAWRLTLEVPEHCAYLDGHFDGQPVLPGVALIHWTMQAAQRLLGAETTFAGVERLRFPTLLLPGDRFEMTLEHRLKDGQQSLRVQCLGQRGEHMSGRVLLYVSDSAEDNDVG</sequence>
<keyword evidence="5" id="KW-1185">Reference proteome</keyword>
<dbReference type="Pfam" id="PF00501">
    <property type="entry name" value="AMP-binding"/>
    <property type="match status" value="1"/>
</dbReference>
<dbReference type="Gene3D" id="3.30.300.30">
    <property type="match status" value="1"/>
</dbReference>
<dbReference type="RefSeq" id="WP_189443886.1">
    <property type="nucleotide sequence ID" value="NZ_BMZI01000003.1"/>
</dbReference>
<dbReference type="InterPro" id="IPR000873">
    <property type="entry name" value="AMP-dep_synth/lig_dom"/>
</dbReference>
<feature type="domain" description="ApeI dehydratase-like" evidence="3">
    <location>
        <begin position="467"/>
        <end position="554"/>
    </location>
</feature>
<dbReference type="InterPro" id="IPR042099">
    <property type="entry name" value="ANL_N_sf"/>
</dbReference>
<dbReference type="Gene3D" id="3.10.129.10">
    <property type="entry name" value="Hotdog Thioesterase"/>
    <property type="match status" value="1"/>
</dbReference>
<dbReference type="InterPro" id="IPR054545">
    <property type="entry name" value="ApeI-like"/>
</dbReference>
<dbReference type="InterPro" id="IPR029069">
    <property type="entry name" value="HotDog_dom_sf"/>
</dbReference>
<gene>
    <name evidence="4" type="ORF">GCM10009038_13170</name>
</gene>
<dbReference type="SUPFAM" id="SSF54637">
    <property type="entry name" value="Thioesterase/thiol ester dehydrase-isomerase"/>
    <property type="match status" value="1"/>
</dbReference>
<dbReference type="InterPro" id="IPR045851">
    <property type="entry name" value="AMP-bd_C_sf"/>
</dbReference>
<dbReference type="EMBL" id="BMZI01000003">
    <property type="protein sequence ID" value="GHB16108.1"/>
    <property type="molecule type" value="Genomic_DNA"/>
</dbReference>
<evidence type="ECO:0000259" key="3">
    <source>
        <dbReference type="Pfam" id="PF22818"/>
    </source>
</evidence>
<organism evidence="4 5">
    <name type="scientific">Salinicola rhizosphaerae</name>
    <dbReference type="NCBI Taxonomy" id="1443141"/>
    <lineage>
        <taxon>Bacteria</taxon>
        <taxon>Pseudomonadati</taxon>
        <taxon>Pseudomonadota</taxon>
        <taxon>Gammaproteobacteria</taxon>
        <taxon>Oceanospirillales</taxon>
        <taxon>Halomonadaceae</taxon>
        <taxon>Salinicola</taxon>
    </lineage>
</organism>
<dbReference type="PANTHER" id="PTHR43201">
    <property type="entry name" value="ACYL-COA SYNTHETASE"/>
    <property type="match status" value="1"/>
</dbReference>
<reference evidence="5" key="1">
    <citation type="journal article" date="2019" name="Int. J. Syst. Evol. Microbiol.">
        <title>The Global Catalogue of Microorganisms (GCM) 10K type strain sequencing project: providing services to taxonomists for standard genome sequencing and annotation.</title>
        <authorList>
            <consortium name="The Broad Institute Genomics Platform"/>
            <consortium name="The Broad Institute Genome Sequencing Center for Infectious Disease"/>
            <person name="Wu L."/>
            <person name="Ma J."/>
        </authorList>
    </citation>
    <scope>NUCLEOTIDE SEQUENCE [LARGE SCALE GENOMIC DNA]</scope>
    <source>
        <strain evidence="5">KCTC 32998</strain>
    </source>
</reference>
<feature type="domain" description="AMP-dependent synthetase/ligase" evidence="2">
    <location>
        <begin position="128"/>
        <end position="307"/>
    </location>
</feature>
<evidence type="ECO:0000313" key="5">
    <source>
        <dbReference type="Proteomes" id="UP000646745"/>
    </source>
</evidence>
<accession>A0ABQ3DTR0</accession>
<dbReference type="Proteomes" id="UP000646745">
    <property type="component" value="Unassembled WGS sequence"/>
</dbReference>
<dbReference type="SUPFAM" id="SSF56801">
    <property type="entry name" value="Acetyl-CoA synthetase-like"/>
    <property type="match status" value="1"/>
</dbReference>
<evidence type="ECO:0000313" key="4">
    <source>
        <dbReference type="EMBL" id="GHB16108.1"/>
    </source>
</evidence>
<name>A0ABQ3DTR0_9GAMM</name>
<dbReference type="PANTHER" id="PTHR43201:SF8">
    <property type="entry name" value="ACYL-COA SYNTHETASE FAMILY MEMBER 3"/>
    <property type="match status" value="1"/>
</dbReference>
<dbReference type="Pfam" id="PF22818">
    <property type="entry name" value="ApeI-like"/>
    <property type="match status" value="1"/>
</dbReference>
<comment type="caution">
    <text evidence="4">The sequence shown here is derived from an EMBL/GenBank/DDBJ whole genome shotgun (WGS) entry which is preliminary data.</text>
</comment>
<evidence type="ECO:0000256" key="1">
    <source>
        <dbReference type="ARBA" id="ARBA00006432"/>
    </source>
</evidence>
<dbReference type="Gene3D" id="3.40.50.12780">
    <property type="entry name" value="N-terminal domain of ligase-like"/>
    <property type="match status" value="1"/>
</dbReference>
<comment type="similarity">
    <text evidence="1">Belongs to the ATP-dependent AMP-binding enzyme family.</text>
</comment>